<organism evidence="1 2">
    <name type="scientific">Pistacia integerrima</name>
    <dbReference type="NCBI Taxonomy" id="434235"/>
    <lineage>
        <taxon>Eukaryota</taxon>
        <taxon>Viridiplantae</taxon>
        <taxon>Streptophyta</taxon>
        <taxon>Embryophyta</taxon>
        <taxon>Tracheophyta</taxon>
        <taxon>Spermatophyta</taxon>
        <taxon>Magnoliopsida</taxon>
        <taxon>eudicotyledons</taxon>
        <taxon>Gunneridae</taxon>
        <taxon>Pentapetalae</taxon>
        <taxon>rosids</taxon>
        <taxon>malvids</taxon>
        <taxon>Sapindales</taxon>
        <taxon>Anacardiaceae</taxon>
        <taxon>Pistacia</taxon>
    </lineage>
</organism>
<proteinExistence type="predicted"/>
<name>A0ACC0XSC1_9ROSI</name>
<sequence>MDACNLLLRRPWQYDREVIHDGRKNAYSFKLNKKTITLAPQTTSQTPSKEPTRKILFLNSTQLEKVFQKHKPLIALLIAETNQERKQPEFHSKVHHLLDEFTDVFPQELPRGLPPLRGIEHHIDLDLGVPLPNRPTYWCNPKKSKELQRQVEELISIGFVRESMKPCSVPALLVPKKDGTYPMCIDSWAIN</sequence>
<dbReference type="Proteomes" id="UP001163603">
    <property type="component" value="Chromosome 11"/>
</dbReference>
<dbReference type="EMBL" id="CM047746">
    <property type="protein sequence ID" value="KAJ0021583.1"/>
    <property type="molecule type" value="Genomic_DNA"/>
</dbReference>
<gene>
    <name evidence="1" type="ORF">Pint_31611</name>
</gene>
<protein>
    <submittedName>
        <fullName evidence="1">Uncharacterized protein</fullName>
    </submittedName>
</protein>
<evidence type="ECO:0000313" key="2">
    <source>
        <dbReference type="Proteomes" id="UP001163603"/>
    </source>
</evidence>
<reference evidence="2" key="1">
    <citation type="journal article" date="2023" name="G3 (Bethesda)">
        <title>Genome assembly and association tests identify interacting loci associated with vigor, precocity, and sex in interspecific pistachio rootstocks.</title>
        <authorList>
            <person name="Palmer W."/>
            <person name="Jacygrad E."/>
            <person name="Sagayaradj S."/>
            <person name="Cavanaugh K."/>
            <person name="Han R."/>
            <person name="Bertier L."/>
            <person name="Beede B."/>
            <person name="Kafkas S."/>
            <person name="Golino D."/>
            <person name="Preece J."/>
            <person name="Michelmore R."/>
        </authorList>
    </citation>
    <scope>NUCLEOTIDE SEQUENCE [LARGE SCALE GENOMIC DNA]</scope>
</reference>
<keyword evidence="2" id="KW-1185">Reference proteome</keyword>
<evidence type="ECO:0000313" key="1">
    <source>
        <dbReference type="EMBL" id="KAJ0021583.1"/>
    </source>
</evidence>
<comment type="caution">
    <text evidence="1">The sequence shown here is derived from an EMBL/GenBank/DDBJ whole genome shotgun (WGS) entry which is preliminary data.</text>
</comment>
<accession>A0ACC0XSC1</accession>